<dbReference type="EMBL" id="VSRR010028739">
    <property type="protein sequence ID" value="MPC69001.1"/>
    <property type="molecule type" value="Genomic_DNA"/>
</dbReference>
<protein>
    <submittedName>
        <fullName evidence="2">Uncharacterized protein</fullName>
    </submittedName>
</protein>
<dbReference type="Proteomes" id="UP000324222">
    <property type="component" value="Unassembled WGS sequence"/>
</dbReference>
<comment type="caution">
    <text evidence="2">The sequence shown here is derived from an EMBL/GenBank/DDBJ whole genome shotgun (WGS) entry which is preliminary data.</text>
</comment>
<evidence type="ECO:0000313" key="3">
    <source>
        <dbReference type="Proteomes" id="UP000324222"/>
    </source>
</evidence>
<dbReference type="AlphaFoldDB" id="A0A5B7H8L1"/>
<proteinExistence type="predicted"/>
<feature type="compositionally biased region" description="Basic and acidic residues" evidence="1">
    <location>
        <begin position="34"/>
        <end position="44"/>
    </location>
</feature>
<sequence>MNKWLKKAKKEEEEEEGEEGERQESPGLRLRARACREDVKHLPEDGQSEISHLTPSVGHAEGT</sequence>
<feature type="compositionally biased region" description="Acidic residues" evidence="1">
    <location>
        <begin position="12"/>
        <end position="21"/>
    </location>
</feature>
<gene>
    <name evidence="2" type="ORF">E2C01_063214</name>
</gene>
<accession>A0A5B7H8L1</accession>
<evidence type="ECO:0000313" key="2">
    <source>
        <dbReference type="EMBL" id="MPC69001.1"/>
    </source>
</evidence>
<keyword evidence="3" id="KW-1185">Reference proteome</keyword>
<feature type="region of interest" description="Disordered" evidence="1">
    <location>
        <begin position="1"/>
        <end position="63"/>
    </location>
</feature>
<name>A0A5B7H8L1_PORTR</name>
<organism evidence="2 3">
    <name type="scientific">Portunus trituberculatus</name>
    <name type="common">Swimming crab</name>
    <name type="synonym">Neptunus trituberculatus</name>
    <dbReference type="NCBI Taxonomy" id="210409"/>
    <lineage>
        <taxon>Eukaryota</taxon>
        <taxon>Metazoa</taxon>
        <taxon>Ecdysozoa</taxon>
        <taxon>Arthropoda</taxon>
        <taxon>Crustacea</taxon>
        <taxon>Multicrustacea</taxon>
        <taxon>Malacostraca</taxon>
        <taxon>Eumalacostraca</taxon>
        <taxon>Eucarida</taxon>
        <taxon>Decapoda</taxon>
        <taxon>Pleocyemata</taxon>
        <taxon>Brachyura</taxon>
        <taxon>Eubrachyura</taxon>
        <taxon>Portunoidea</taxon>
        <taxon>Portunidae</taxon>
        <taxon>Portuninae</taxon>
        <taxon>Portunus</taxon>
    </lineage>
</organism>
<evidence type="ECO:0000256" key="1">
    <source>
        <dbReference type="SAM" id="MobiDB-lite"/>
    </source>
</evidence>
<reference evidence="2 3" key="1">
    <citation type="submission" date="2019-05" db="EMBL/GenBank/DDBJ databases">
        <title>Another draft genome of Portunus trituberculatus and its Hox gene families provides insights of decapod evolution.</title>
        <authorList>
            <person name="Jeong J.-H."/>
            <person name="Song I."/>
            <person name="Kim S."/>
            <person name="Choi T."/>
            <person name="Kim D."/>
            <person name="Ryu S."/>
            <person name="Kim W."/>
        </authorList>
    </citation>
    <scope>NUCLEOTIDE SEQUENCE [LARGE SCALE GENOMIC DNA]</scope>
    <source>
        <tissue evidence="2">Muscle</tissue>
    </source>
</reference>